<sequence length="418" mass="45302">MRRTLIAAASLASLVTLSAYGVAELAPIEKPQQQTIRTELELPELQQRGQTASPARIQETVLRRGDTLAAALHRIGANTPDLLRTIRAERSTRDLLELAPGRILSAEFADDGELHAIRYLNTGGTLLEVRQIGGQWQSSQQTPPPLIGQQHMNGLISKDFSSDFAALGLSAVNIRQLEEIRSNPLLGQTSQPGSRFIAITEQASIAGERYGERQLRALRLQRGDTVRDIYWFDGKPYLAGGEPLLPALLATPAEDGSVSSSFAMRIHPILGVWMQHKGTDFAAAAGKQIFSAGDGIVLRTGVDGGYGIFVEIDHGKGITTLYGHMQATTDTLKAGQRLRQGDVIGFVGSTGRSTGPHLHYEIRRNGEALPPEILQLPPATRLAGSNLERFSAQLPALRQQLATLAGYTTLARLTPEFE</sequence>
<evidence type="ECO:0000256" key="3">
    <source>
        <dbReference type="ARBA" id="ARBA00022723"/>
    </source>
</evidence>
<evidence type="ECO:0000259" key="8">
    <source>
        <dbReference type="Pfam" id="PF01551"/>
    </source>
</evidence>
<dbReference type="AlphaFoldDB" id="A0A8J7K808"/>
<dbReference type="Pfam" id="PF01551">
    <property type="entry name" value="Peptidase_M23"/>
    <property type="match status" value="1"/>
</dbReference>
<evidence type="ECO:0000313" key="10">
    <source>
        <dbReference type="Proteomes" id="UP000604481"/>
    </source>
</evidence>
<evidence type="ECO:0000256" key="7">
    <source>
        <dbReference type="SAM" id="SignalP"/>
    </source>
</evidence>
<evidence type="ECO:0000256" key="5">
    <source>
        <dbReference type="ARBA" id="ARBA00022833"/>
    </source>
</evidence>
<keyword evidence="10" id="KW-1185">Reference proteome</keyword>
<comment type="cofactor">
    <cofactor evidence="1">
        <name>Zn(2+)</name>
        <dbReference type="ChEBI" id="CHEBI:29105"/>
    </cofactor>
</comment>
<keyword evidence="2" id="KW-0645">Protease</keyword>
<keyword evidence="3" id="KW-0479">Metal-binding</keyword>
<dbReference type="PANTHER" id="PTHR21666:SF288">
    <property type="entry name" value="CELL DIVISION PROTEIN YTFB"/>
    <property type="match status" value="1"/>
</dbReference>
<dbReference type="Gene3D" id="2.70.70.10">
    <property type="entry name" value="Glucose Permease (Domain IIA)"/>
    <property type="match status" value="1"/>
</dbReference>
<feature type="signal peptide" evidence="7">
    <location>
        <begin position="1"/>
        <end position="19"/>
    </location>
</feature>
<dbReference type="GO" id="GO:0006508">
    <property type="term" value="P:proteolysis"/>
    <property type="evidence" value="ECO:0007669"/>
    <property type="project" value="UniProtKB-KW"/>
</dbReference>
<gene>
    <name evidence="9" type="ORF">INR99_05825</name>
</gene>
<keyword evidence="6" id="KW-0482">Metalloprotease</keyword>
<keyword evidence="5" id="KW-0862">Zinc</keyword>
<accession>A0A8J7K808</accession>
<dbReference type="GO" id="GO:0004222">
    <property type="term" value="F:metalloendopeptidase activity"/>
    <property type="evidence" value="ECO:0007669"/>
    <property type="project" value="TreeGrafter"/>
</dbReference>
<proteinExistence type="predicted"/>
<dbReference type="CDD" id="cd12797">
    <property type="entry name" value="M23_peptidase"/>
    <property type="match status" value="1"/>
</dbReference>
<evidence type="ECO:0000256" key="1">
    <source>
        <dbReference type="ARBA" id="ARBA00001947"/>
    </source>
</evidence>
<keyword evidence="7" id="KW-0732">Signal</keyword>
<feature type="chain" id="PRO_5035322759" evidence="7">
    <location>
        <begin position="20"/>
        <end position="418"/>
    </location>
</feature>
<dbReference type="InterPro" id="IPR050570">
    <property type="entry name" value="Cell_wall_metabolism_enzyme"/>
</dbReference>
<keyword evidence="4" id="KW-0378">Hydrolase</keyword>
<dbReference type="Gene3D" id="3.10.450.350">
    <property type="match status" value="2"/>
</dbReference>
<dbReference type="RefSeq" id="WP_194115381.1">
    <property type="nucleotide sequence ID" value="NZ_JADFUA010000002.1"/>
</dbReference>
<name>A0A8J7K808_9NEIS</name>
<organism evidence="9 10">
    <name type="scientific">Chitinilyticum piscinae</name>
    <dbReference type="NCBI Taxonomy" id="2866724"/>
    <lineage>
        <taxon>Bacteria</taxon>
        <taxon>Pseudomonadati</taxon>
        <taxon>Pseudomonadota</taxon>
        <taxon>Betaproteobacteria</taxon>
        <taxon>Neisseriales</taxon>
        <taxon>Chitinibacteraceae</taxon>
        <taxon>Chitinilyticum</taxon>
    </lineage>
</organism>
<feature type="domain" description="M23ase beta-sheet core" evidence="8">
    <location>
        <begin position="275"/>
        <end position="370"/>
    </location>
</feature>
<dbReference type="InterPro" id="IPR016047">
    <property type="entry name" value="M23ase_b-sheet_dom"/>
</dbReference>
<dbReference type="EMBL" id="JADFUA010000002">
    <property type="protein sequence ID" value="MBE9608863.1"/>
    <property type="molecule type" value="Genomic_DNA"/>
</dbReference>
<protein>
    <submittedName>
        <fullName evidence="9">M23 family metallopeptidase</fullName>
    </submittedName>
</protein>
<comment type="caution">
    <text evidence="9">The sequence shown here is derived from an EMBL/GenBank/DDBJ whole genome shotgun (WGS) entry which is preliminary data.</text>
</comment>
<dbReference type="Proteomes" id="UP000604481">
    <property type="component" value="Unassembled WGS sequence"/>
</dbReference>
<evidence type="ECO:0000256" key="4">
    <source>
        <dbReference type="ARBA" id="ARBA00022801"/>
    </source>
</evidence>
<evidence type="ECO:0000313" key="9">
    <source>
        <dbReference type="EMBL" id="MBE9608863.1"/>
    </source>
</evidence>
<reference evidence="9 10" key="1">
    <citation type="submission" date="2020-10" db="EMBL/GenBank/DDBJ databases">
        <title>The genome sequence of Chitinilyticum litopenaei 4Y14.</title>
        <authorList>
            <person name="Liu Y."/>
        </authorList>
    </citation>
    <scope>NUCLEOTIDE SEQUENCE [LARGE SCALE GENOMIC DNA]</scope>
    <source>
        <strain evidence="9 10">4Y14</strain>
    </source>
</reference>
<dbReference type="SUPFAM" id="SSF51261">
    <property type="entry name" value="Duplicated hybrid motif"/>
    <property type="match status" value="1"/>
</dbReference>
<evidence type="ECO:0000256" key="6">
    <source>
        <dbReference type="ARBA" id="ARBA00023049"/>
    </source>
</evidence>
<dbReference type="PANTHER" id="PTHR21666">
    <property type="entry name" value="PEPTIDASE-RELATED"/>
    <property type="match status" value="1"/>
</dbReference>
<dbReference type="InterPro" id="IPR011055">
    <property type="entry name" value="Dup_hybrid_motif"/>
</dbReference>
<dbReference type="GO" id="GO:0046872">
    <property type="term" value="F:metal ion binding"/>
    <property type="evidence" value="ECO:0007669"/>
    <property type="project" value="UniProtKB-KW"/>
</dbReference>
<evidence type="ECO:0000256" key="2">
    <source>
        <dbReference type="ARBA" id="ARBA00022670"/>
    </source>
</evidence>